<sequence length="90" mass="10362">MAWLCEALDVTRFGFHAWLTRSPSQRSVNDEVVGTKVYARFKASDRTCGARRVWRDVRMTAQLVTDALVMAIWRRGKPDAQLHHSDQDSQ</sequence>
<protein>
    <submittedName>
        <fullName evidence="1">Transposase InsO family protein</fullName>
    </submittedName>
</protein>
<organism evidence="1 2">
    <name type="scientific">Kaistia hirudinis</name>
    <dbReference type="NCBI Taxonomy" id="1293440"/>
    <lineage>
        <taxon>Bacteria</taxon>
        <taxon>Pseudomonadati</taxon>
        <taxon>Pseudomonadota</taxon>
        <taxon>Alphaproteobacteria</taxon>
        <taxon>Hyphomicrobiales</taxon>
        <taxon>Kaistiaceae</taxon>
        <taxon>Kaistia</taxon>
    </lineage>
</organism>
<comment type="caution">
    <text evidence="1">The sequence shown here is derived from an EMBL/GenBank/DDBJ whole genome shotgun (WGS) entry which is preliminary data.</text>
</comment>
<proteinExistence type="predicted"/>
<name>A0A840AIY9_9HYPH</name>
<dbReference type="Proteomes" id="UP000553963">
    <property type="component" value="Unassembled WGS sequence"/>
</dbReference>
<dbReference type="PANTHER" id="PTHR46889">
    <property type="entry name" value="TRANSPOSASE INSF FOR INSERTION SEQUENCE IS3B-RELATED"/>
    <property type="match status" value="1"/>
</dbReference>
<gene>
    <name evidence="1" type="ORF">GGR25_000302</name>
</gene>
<keyword evidence="2" id="KW-1185">Reference proteome</keyword>
<dbReference type="PANTHER" id="PTHR46889:SF5">
    <property type="entry name" value="INTEGRASE PROTEIN"/>
    <property type="match status" value="1"/>
</dbReference>
<accession>A0A840AIY9</accession>
<reference evidence="1 2" key="1">
    <citation type="submission" date="2020-08" db="EMBL/GenBank/DDBJ databases">
        <title>Genomic Encyclopedia of Type Strains, Phase IV (KMG-IV): sequencing the most valuable type-strain genomes for metagenomic binning, comparative biology and taxonomic classification.</title>
        <authorList>
            <person name="Goeker M."/>
        </authorList>
    </citation>
    <scope>NUCLEOTIDE SEQUENCE [LARGE SCALE GENOMIC DNA]</scope>
    <source>
        <strain evidence="1 2">DSM 25966</strain>
    </source>
</reference>
<dbReference type="InterPro" id="IPR050900">
    <property type="entry name" value="Transposase_IS3/IS150/IS904"/>
</dbReference>
<dbReference type="AlphaFoldDB" id="A0A840AIY9"/>
<evidence type="ECO:0000313" key="1">
    <source>
        <dbReference type="EMBL" id="MBB3929283.1"/>
    </source>
</evidence>
<evidence type="ECO:0000313" key="2">
    <source>
        <dbReference type="Proteomes" id="UP000553963"/>
    </source>
</evidence>
<dbReference type="EMBL" id="JACIDS010000001">
    <property type="protein sequence ID" value="MBB3929283.1"/>
    <property type="molecule type" value="Genomic_DNA"/>
</dbReference>